<sequence length="111" mass="12163">MLGIRNGTENSLELIVLYASIDGLVAIVDLEVIDDLQSELDQTKHWLGGAESSASATKEWSKEVETFLSILASEQDFPARSVDGDDYDCDEDDGEVPPPIYSFDRSSYSGL</sequence>
<dbReference type="AlphaFoldDB" id="A0A5J5BFL5"/>
<feature type="region of interest" description="Disordered" evidence="1">
    <location>
        <begin position="79"/>
        <end position="111"/>
    </location>
</feature>
<organism evidence="2 3">
    <name type="scientific">Nyssa sinensis</name>
    <dbReference type="NCBI Taxonomy" id="561372"/>
    <lineage>
        <taxon>Eukaryota</taxon>
        <taxon>Viridiplantae</taxon>
        <taxon>Streptophyta</taxon>
        <taxon>Embryophyta</taxon>
        <taxon>Tracheophyta</taxon>
        <taxon>Spermatophyta</taxon>
        <taxon>Magnoliopsida</taxon>
        <taxon>eudicotyledons</taxon>
        <taxon>Gunneridae</taxon>
        <taxon>Pentapetalae</taxon>
        <taxon>asterids</taxon>
        <taxon>Cornales</taxon>
        <taxon>Nyssaceae</taxon>
        <taxon>Nyssa</taxon>
    </lineage>
</organism>
<keyword evidence="3" id="KW-1185">Reference proteome</keyword>
<dbReference type="Proteomes" id="UP000325577">
    <property type="component" value="Linkage Group LG13"/>
</dbReference>
<dbReference type="EMBL" id="CM018036">
    <property type="protein sequence ID" value="KAA8541458.1"/>
    <property type="molecule type" value="Genomic_DNA"/>
</dbReference>
<evidence type="ECO:0000256" key="1">
    <source>
        <dbReference type="SAM" id="MobiDB-lite"/>
    </source>
</evidence>
<accession>A0A5J5BFL5</accession>
<evidence type="ECO:0000313" key="2">
    <source>
        <dbReference type="EMBL" id="KAA8541458.1"/>
    </source>
</evidence>
<feature type="compositionally biased region" description="Acidic residues" evidence="1">
    <location>
        <begin position="84"/>
        <end position="95"/>
    </location>
</feature>
<reference evidence="2 3" key="1">
    <citation type="submission" date="2019-09" db="EMBL/GenBank/DDBJ databases">
        <title>A chromosome-level genome assembly of the Chinese tupelo Nyssa sinensis.</title>
        <authorList>
            <person name="Yang X."/>
            <person name="Kang M."/>
            <person name="Yang Y."/>
            <person name="Xiong H."/>
            <person name="Wang M."/>
            <person name="Zhang Z."/>
            <person name="Wang Z."/>
            <person name="Wu H."/>
            <person name="Ma T."/>
            <person name="Liu J."/>
            <person name="Xi Z."/>
        </authorList>
    </citation>
    <scope>NUCLEOTIDE SEQUENCE [LARGE SCALE GENOMIC DNA]</scope>
    <source>
        <strain evidence="2">J267</strain>
        <tissue evidence="2">Leaf</tissue>
    </source>
</reference>
<gene>
    <name evidence="2" type="ORF">F0562_025421</name>
</gene>
<proteinExistence type="predicted"/>
<evidence type="ECO:0000313" key="3">
    <source>
        <dbReference type="Proteomes" id="UP000325577"/>
    </source>
</evidence>
<name>A0A5J5BFL5_9ASTE</name>
<protein>
    <submittedName>
        <fullName evidence="2">Uncharacterized protein</fullName>
    </submittedName>
</protein>